<dbReference type="SUPFAM" id="SSF51445">
    <property type="entry name" value="(Trans)glycosidases"/>
    <property type="match status" value="1"/>
</dbReference>
<dbReference type="AlphaFoldDB" id="A0A2U9ICJ9"/>
<gene>
    <name evidence="6" type="ORF">DFR85_03020</name>
</gene>
<keyword evidence="7" id="KW-1185">Reference proteome</keyword>
<dbReference type="PANTHER" id="PTHR10353">
    <property type="entry name" value="GLYCOSYL HYDROLASE"/>
    <property type="match status" value="1"/>
</dbReference>
<keyword evidence="3" id="KW-0326">Glycosidase</keyword>
<comment type="similarity">
    <text evidence="1 5">Belongs to the glycosyl hydrolase 1 family.</text>
</comment>
<dbReference type="EMBL" id="CP029289">
    <property type="protein sequence ID" value="AWR93739.1"/>
    <property type="molecule type" value="Genomic_DNA"/>
</dbReference>
<keyword evidence="2 6" id="KW-0378">Hydrolase</keyword>
<evidence type="ECO:0000313" key="7">
    <source>
        <dbReference type="Proteomes" id="UP000248044"/>
    </source>
</evidence>
<dbReference type="KEGG" id="abri:DFR85_03020"/>
<dbReference type="InterPro" id="IPR001360">
    <property type="entry name" value="Glyco_hydro_1"/>
</dbReference>
<evidence type="ECO:0000256" key="3">
    <source>
        <dbReference type="ARBA" id="ARBA00023295"/>
    </source>
</evidence>
<organism evidence="6 7">
    <name type="scientific">Acidianus brierleyi</name>
    <dbReference type="NCBI Taxonomy" id="41673"/>
    <lineage>
        <taxon>Archaea</taxon>
        <taxon>Thermoproteota</taxon>
        <taxon>Thermoprotei</taxon>
        <taxon>Sulfolobales</taxon>
        <taxon>Sulfolobaceae</taxon>
        <taxon>Acidianus</taxon>
    </lineage>
</organism>
<dbReference type="Proteomes" id="UP000248044">
    <property type="component" value="Chromosome"/>
</dbReference>
<dbReference type="Pfam" id="PF00232">
    <property type="entry name" value="Glyco_hydro_1"/>
    <property type="match status" value="2"/>
</dbReference>
<dbReference type="InterPro" id="IPR017853">
    <property type="entry name" value="GH"/>
</dbReference>
<reference evidence="6 7" key="1">
    <citation type="submission" date="2018-05" db="EMBL/GenBank/DDBJ databases">
        <title>Complete Genome Sequences of Extremely Thermoacidophilic, Metal-Mobilizing Type-Strain Members of the Archaeal Family Sulfolobaceae: Acidianus brierleyi DSM-1651T, Acidianus sulfidivorans DSM-18786T, Metallosphaera hakonensis DSM-7519T, and Metallosphaera prunae DSM-10039T.</title>
        <authorList>
            <person name="Counts J.A."/>
            <person name="Kelly R.M."/>
        </authorList>
    </citation>
    <scope>NUCLEOTIDE SEQUENCE [LARGE SCALE GENOMIC DNA]</scope>
    <source>
        <strain evidence="6 7">DSM 1651</strain>
    </source>
</reference>
<dbReference type="GO" id="GO:0008422">
    <property type="term" value="F:beta-glucosidase activity"/>
    <property type="evidence" value="ECO:0007669"/>
    <property type="project" value="TreeGrafter"/>
</dbReference>
<name>A0A2U9ICJ9_9CREN</name>
<evidence type="ECO:0000256" key="4">
    <source>
        <dbReference type="PROSITE-ProRule" id="PRU10055"/>
    </source>
</evidence>
<dbReference type="PANTHER" id="PTHR10353:SF209">
    <property type="entry name" value="GALACTOLIPID GALACTOSYLTRANSFERASE SFR2, CHLOROPLASTIC"/>
    <property type="match status" value="1"/>
</dbReference>
<evidence type="ECO:0000256" key="1">
    <source>
        <dbReference type="ARBA" id="ARBA00010838"/>
    </source>
</evidence>
<evidence type="ECO:0000256" key="2">
    <source>
        <dbReference type="ARBA" id="ARBA00022801"/>
    </source>
</evidence>
<dbReference type="PRINTS" id="PR00131">
    <property type="entry name" value="GLHYDRLASE1"/>
</dbReference>
<dbReference type="InterPro" id="IPR018120">
    <property type="entry name" value="Glyco_hydro_1_AS"/>
</dbReference>
<dbReference type="RefSeq" id="WP_110269623.1">
    <property type="nucleotide sequence ID" value="NZ_CP029289.2"/>
</dbReference>
<dbReference type="OrthoDB" id="84443at2157"/>
<sequence length="391" mass="45994">MLYGFSIASFQYEEMNNNSDWYAWITDPTNLFLNKVSGELPTRNYYISKYSQIHDLALKVNANAWRLSFSWEKLVPKKDKISTEYLNLYRKILKDLKDKGFKIFACLNHFVLPLWLHDPIKARESLMTQGPLGWFDKSIIDEFLKFSLLIYDNFSEYIDYICTFNEPNNMIDFGYLTGYFPPGITSNYVAEKVRNNVIEAHNKVYEELSRKGAKVGIVYMIPAIQGEDNVKKEAEKRLVWDFLDKIKIDWIGVNYYSRIKLDKKGIPLHGYGFFCEKDSSSLDGNPTSDYGWEVYPEGITQVLESVKRIEKPIYVTENGVADERDYLRPRFILDHLNAIKSSRVKVEGYFHWSLLDNYEWNFGYNMKFGLYDINMNPRPSAYIFKEITYMP</sequence>
<accession>A0A2U9ICJ9</accession>
<dbReference type="GeneID" id="36831094"/>
<feature type="active site" description="Nucleophile" evidence="4">
    <location>
        <position position="317"/>
    </location>
</feature>
<dbReference type="GO" id="GO:0005975">
    <property type="term" value="P:carbohydrate metabolic process"/>
    <property type="evidence" value="ECO:0007669"/>
    <property type="project" value="InterPro"/>
</dbReference>
<evidence type="ECO:0000313" key="6">
    <source>
        <dbReference type="EMBL" id="AWR93739.1"/>
    </source>
</evidence>
<dbReference type="Gene3D" id="3.20.20.80">
    <property type="entry name" value="Glycosidases"/>
    <property type="match status" value="1"/>
</dbReference>
<protein>
    <submittedName>
        <fullName evidence="6">Glycoside hydrolase family 1 protein</fullName>
    </submittedName>
</protein>
<evidence type="ECO:0000256" key="5">
    <source>
        <dbReference type="RuleBase" id="RU003690"/>
    </source>
</evidence>
<dbReference type="PROSITE" id="PS00572">
    <property type="entry name" value="GLYCOSYL_HYDROL_F1_1"/>
    <property type="match status" value="1"/>
</dbReference>
<proteinExistence type="inferred from homology"/>